<evidence type="ECO:0000256" key="3">
    <source>
        <dbReference type="ARBA" id="ARBA00022722"/>
    </source>
</evidence>
<feature type="domain" description="PIN" evidence="8">
    <location>
        <begin position="30"/>
        <end position="142"/>
    </location>
</feature>
<dbReference type="SUPFAM" id="SSF88723">
    <property type="entry name" value="PIN domain-like"/>
    <property type="match status" value="1"/>
</dbReference>
<comment type="similarity">
    <text evidence="7">Belongs to the PINc/VapC protein family.</text>
</comment>
<dbReference type="InterPro" id="IPR050556">
    <property type="entry name" value="Type_II_TA_system_RNase"/>
</dbReference>
<dbReference type="InterPro" id="IPR002716">
    <property type="entry name" value="PIN_dom"/>
</dbReference>
<keyword evidence="3" id="KW-0540">Nuclease</keyword>
<accession>A0ABY3WRE6</accession>
<keyword evidence="2" id="KW-1277">Toxin-antitoxin system</keyword>
<reference evidence="9 10" key="1">
    <citation type="submission" date="2021-03" db="EMBL/GenBank/DDBJ databases">
        <title>Complete genome of Streptomyces formicae strain 1H-GS9 (DSM 100524).</title>
        <authorList>
            <person name="Atanasov K.E."/>
            <person name="Altabella T."/>
            <person name="Ferrer A."/>
        </authorList>
    </citation>
    <scope>NUCLEOTIDE SEQUENCE [LARGE SCALE GENOMIC DNA]</scope>
    <source>
        <strain evidence="9 10">1H-GS9</strain>
    </source>
</reference>
<dbReference type="Pfam" id="PF01850">
    <property type="entry name" value="PIN"/>
    <property type="match status" value="1"/>
</dbReference>
<evidence type="ECO:0000259" key="8">
    <source>
        <dbReference type="Pfam" id="PF01850"/>
    </source>
</evidence>
<keyword evidence="6" id="KW-0460">Magnesium</keyword>
<dbReference type="InterPro" id="IPR029060">
    <property type="entry name" value="PIN-like_dom_sf"/>
</dbReference>
<dbReference type="CDD" id="cd18732">
    <property type="entry name" value="PIN_MtVapC4-C5_like"/>
    <property type="match status" value="1"/>
</dbReference>
<evidence type="ECO:0000313" key="10">
    <source>
        <dbReference type="Proteomes" id="UP000828924"/>
    </source>
</evidence>
<dbReference type="Proteomes" id="UP000828924">
    <property type="component" value="Chromosome"/>
</dbReference>
<evidence type="ECO:0000256" key="1">
    <source>
        <dbReference type="ARBA" id="ARBA00001946"/>
    </source>
</evidence>
<keyword evidence="4" id="KW-0479">Metal-binding</keyword>
<name>A0ABY3WRE6_9ACTN</name>
<evidence type="ECO:0000256" key="5">
    <source>
        <dbReference type="ARBA" id="ARBA00022801"/>
    </source>
</evidence>
<keyword evidence="10" id="KW-1185">Reference proteome</keyword>
<sequence>MSSSVAKTAWVTVTALGSRAVAERRDRGLLDTCVVIDLPDIAPHLLPLEMAISSVVLAELAQGVAMAKDPVDTLERAQRLADAEADFDAIPFTREAARRYGTLVALAIKANRNPRPRRMDLMIAATAAAEGLPLYTRNPDDFKGLEQGLEVIPV</sequence>
<dbReference type="Gene3D" id="3.40.50.1010">
    <property type="entry name" value="5'-nuclease"/>
    <property type="match status" value="1"/>
</dbReference>
<proteinExistence type="inferred from homology"/>
<dbReference type="PANTHER" id="PTHR33653">
    <property type="entry name" value="RIBONUCLEASE VAPC2"/>
    <property type="match status" value="1"/>
</dbReference>
<keyword evidence="5" id="KW-0378">Hydrolase</keyword>
<organism evidence="9 10">
    <name type="scientific">Streptomyces formicae</name>
    <dbReference type="NCBI Taxonomy" id="1616117"/>
    <lineage>
        <taxon>Bacteria</taxon>
        <taxon>Bacillati</taxon>
        <taxon>Actinomycetota</taxon>
        <taxon>Actinomycetes</taxon>
        <taxon>Kitasatosporales</taxon>
        <taxon>Streptomycetaceae</taxon>
        <taxon>Streptomyces</taxon>
    </lineage>
</organism>
<protein>
    <submittedName>
        <fullName evidence="9">Type II toxin-antitoxin system VapC family toxin</fullName>
    </submittedName>
</protein>
<comment type="cofactor">
    <cofactor evidence="1">
        <name>Mg(2+)</name>
        <dbReference type="ChEBI" id="CHEBI:18420"/>
    </cofactor>
</comment>
<evidence type="ECO:0000256" key="2">
    <source>
        <dbReference type="ARBA" id="ARBA00022649"/>
    </source>
</evidence>
<evidence type="ECO:0000256" key="4">
    <source>
        <dbReference type="ARBA" id="ARBA00022723"/>
    </source>
</evidence>
<evidence type="ECO:0000313" key="9">
    <source>
        <dbReference type="EMBL" id="UNM15197.1"/>
    </source>
</evidence>
<gene>
    <name evidence="9" type="ORF">J4032_30375</name>
</gene>
<dbReference type="PANTHER" id="PTHR33653:SF1">
    <property type="entry name" value="RIBONUCLEASE VAPC2"/>
    <property type="match status" value="1"/>
</dbReference>
<dbReference type="EMBL" id="CP071872">
    <property type="protein sequence ID" value="UNM15197.1"/>
    <property type="molecule type" value="Genomic_DNA"/>
</dbReference>
<evidence type="ECO:0000256" key="7">
    <source>
        <dbReference type="ARBA" id="ARBA00038093"/>
    </source>
</evidence>
<evidence type="ECO:0000256" key="6">
    <source>
        <dbReference type="ARBA" id="ARBA00022842"/>
    </source>
</evidence>